<dbReference type="Pfam" id="PF20501">
    <property type="entry name" value="MbhE"/>
    <property type="match status" value="1"/>
</dbReference>
<dbReference type="NCBIfam" id="NF009159">
    <property type="entry name" value="PRK12504.1"/>
    <property type="match status" value="1"/>
</dbReference>
<evidence type="ECO:0000259" key="8">
    <source>
        <dbReference type="Pfam" id="PF13244"/>
    </source>
</evidence>
<dbReference type="PANTHER" id="PTHR43373">
    <property type="entry name" value="NA(+)/H(+) ANTIPORTER SUBUNIT"/>
    <property type="match status" value="1"/>
</dbReference>
<dbReference type="PANTHER" id="PTHR43373:SF1">
    <property type="entry name" value="NA(+)_H(+) ANTIPORTER SUBUNIT A"/>
    <property type="match status" value="1"/>
</dbReference>
<feature type="domain" description="MrpA C-terminal/MbhE" evidence="9">
    <location>
        <begin position="125"/>
        <end position="180"/>
    </location>
</feature>
<dbReference type="GO" id="GO:0005886">
    <property type="term" value="C:plasma membrane"/>
    <property type="evidence" value="ECO:0007669"/>
    <property type="project" value="UniProtKB-SubCell"/>
</dbReference>
<evidence type="ECO:0000256" key="2">
    <source>
        <dbReference type="ARBA" id="ARBA00022448"/>
    </source>
</evidence>
<dbReference type="OrthoDB" id="2085045at2"/>
<feature type="domain" description="MrpA C-terminal/MbhD" evidence="8">
    <location>
        <begin position="22"/>
        <end position="83"/>
    </location>
</feature>
<feature type="transmembrane region" description="Helical" evidence="7">
    <location>
        <begin position="67"/>
        <end position="86"/>
    </location>
</feature>
<evidence type="ECO:0000313" key="11">
    <source>
        <dbReference type="Proteomes" id="UP000265845"/>
    </source>
</evidence>
<dbReference type="Pfam" id="PF13244">
    <property type="entry name" value="MbhD"/>
    <property type="match status" value="1"/>
</dbReference>
<comment type="subcellular location">
    <subcellularLocation>
        <location evidence="1">Cell membrane</location>
        <topology evidence="1">Multi-pass membrane protein</topology>
    </subcellularLocation>
</comment>
<feature type="transmembrane region" description="Helical" evidence="7">
    <location>
        <begin position="12"/>
        <end position="31"/>
    </location>
</feature>
<dbReference type="Proteomes" id="UP000265845">
    <property type="component" value="Unassembled WGS sequence"/>
</dbReference>
<dbReference type="AlphaFoldDB" id="A0A399RIF5"/>
<dbReference type="InterPro" id="IPR050616">
    <property type="entry name" value="CPA3_Na-H_Antiporter_A"/>
</dbReference>
<evidence type="ECO:0000256" key="3">
    <source>
        <dbReference type="ARBA" id="ARBA00022475"/>
    </source>
</evidence>
<evidence type="ECO:0000259" key="9">
    <source>
        <dbReference type="Pfam" id="PF20501"/>
    </source>
</evidence>
<evidence type="ECO:0000256" key="5">
    <source>
        <dbReference type="ARBA" id="ARBA00022989"/>
    </source>
</evidence>
<dbReference type="RefSeq" id="WP_119453941.1">
    <property type="nucleotide sequence ID" value="NZ_QWGA01000006.1"/>
</dbReference>
<dbReference type="EMBL" id="QWGA01000006">
    <property type="protein sequence ID" value="RIJ29535.1"/>
    <property type="molecule type" value="Genomic_DNA"/>
</dbReference>
<feature type="transmembrane region" description="Helical" evidence="7">
    <location>
        <begin position="167"/>
        <end position="187"/>
    </location>
</feature>
<keyword evidence="6 7" id="KW-0472">Membrane</keyword>
<keyword evidence="2" id="KW-0813">Transport</keyword>
<evidence type="ECO:0000256" key="1">
    <source>
        <dbReference type="ARBA" id="ARBA00004651"/>
    </source>
</evidence>
<feature type="transmembrane region" description="Helical" evidence="7">
    <location>
        <begin position="98"/>
        <end position="116"/>
    </location>
</feature>
<feature type="transmembrane region" description="Helical" evidence="7">
    <location>
        <begin position="36"/>
        <end position="55"/>
    </location>
</feature>
<sequence>MIAGYSGADLAIALINVLLLGLLFVIGVAIARMRSLFAIVMLSGIYSLISATWFVALDAVDVAFTEAAVGAGISTALLLGAMLLTARTAKPEPFARSIVPILVVIATGAMLVYATIDLPAFGDPDSPANTYVGTDYLERTPQEIAVPNIVTAVLASYRGFDTLGETGVVFTAALAVILLLGFGERSLSATFNRKKDKK</sequence>
<reference evidence="10 11" key="1">
    <citation type="submission" date="2018-08" db="EMBL/GenBank/DDBJ databases">
        <title>Henriciella mobilis sp. nov., isolated from seawater.</title>
        <authorList>
            <person name="Cheng H."/>
            <person name="Wu Y.-H."/>
            <person name="Xu X.-W."/>
            <person name="Guo L.-L."/>
        </authorList>
    </citation>
    <scope>NUCLEOTIDE SEQUENCE [LARGE SCALE GENOMIC DNA]</scope>
    <source>
        <strain evidence="10 11">CCUG67844</strain>
    </source>
</reference>
<evidence type="ECO:0000256" key="6">
    <source>
        <dbReference type="ARBA" id="ARBA00023136"/>
    </source>
</evidence>
<keyword evidence="11" id="KW-1185">Reference proteome</keyword>
<organism evidence="10 11">
    <name type="scientific">Henriciella algicola</name>
    <dbReference type="NCBI Taxonomy" id="1608422"/>
    <lineage>
        <taxon>Bacteria</taxon>
        <taxon>Pseudomonadati</taxon>
        <taxon>Pseudomonadota</taxon>
        <taxon>Alphaproteobacteria</taxon>
        <taxon>Hyphomonadales</taxon>
        <taxon>Hyphomonadaceae</taxon>
        <taxon>Henriciella</taxon>
    </lineage>
</organism>
<keyword evidence="5 7" id="KW-1133">Transmembrane helix</keyword>
<gene>
    <name evidence="10" type="ORF">D1222_09050</name>
</gene>
<accession>A0A399RIF5</accession>
<evidence type="ECO:0000256" key="4">
    <source>
        <dbReference type="ARBA" id="ARBA00022692"/>
    </source>
</evidence>
<keyword evidence="4 7" id="KW-0812">Transmembrane</keyword>
<keyword evidence="3" id="KW-1003">Cell membrane</keyword>
<name>A0A399RIF5_9PROT</name>
<evidence type="ECO:0000256" key="7">
    <source>
        <dbReference type="SAM" id="Phobius"/>
    </source>
</evidence>
<evidence type="ECO:0000313" key="10">
    <source>
        <dbReference type="EMBL" id="RIJ29535.1"/>
    </source>
</evidence>
<comment type="caution">
    <text evidence="10">The sequence shown here is derived from an EMBL/GenBank/DDBJ whole genome shotgun (WGS) entry which is preliminary data.</text>
</comment>
<protein>
    <submittedName>
        <fullName evidence="10">DUF4040 domain-containing protein</fullName>
    </submittedName>
</protein>
<dbReference type="InterPro" id="IPR025383">
    <property type="entry name" value="MrpA_C/MbhD"/>
</dbReference>
<proteinExistence type="predicted"/>
<dbReference type="InterPro" id="IPR046806">
    <property type="entry name" value="MrpA_C/MbhE"/>
</dbReference>